<dbReference type="Proteomes" id="UP000017559">
    <property type="component" value="Unassembled WGS sequence"/>
</dbReference>
<organism evidence="1 2">
    <name type="scientific">Moniliophthora roreri (strain MCA 2997)</name>
    <name type="common">Cocoa frosty pod rot fungus</name>
    <name type="synonym">Crinipellis roreri</name>
    <dbReference type="NCBI Taxonomy" id="1381753"/>
    <lineage>
        <taxon>Eukaryota</taxon>
        <taxon>Fungi</taxon>
        <taxon>Dikarya</taxon>
        <taxon>Basidiomycota</taxon>
        <taxon>Agaricomycotina</taxon>
        <taxon>Agaricomycetes</taxon>
        <taxon>Agaricomycetidae</taxon>
        <taxon>Agaricales</taxon>
        <taxon>Marasmiineae</taxon>
        <taxon>Marasmiaceae</taxon>
        <taxon>Moniliophthora</taxon>
    </lineage>
</organism>
<reference evidence="1 2" key="1">
    <citation type="journal article" date="2014" name="BMC Genomics">
        <title>Genome and secretome analysis of the hemibiotrophic fungal pathogen, Moniliophthora roreri, which causes frosty pod rot disease of cacao: mechanisms of the biotrophic and necrotrophic phases.</title>
        <authorList>
            <person name="Meinhardt L.W."/>
            <person name="Costa G.G.L."/>
            <person name="Thomazella D.P.T."/>
            <person name="Teixeira P.J.P.L."/>
            <person name="Carazzolle M.F."/>
            <person name="Schuster S.C."/>
            <person name="Carlson J.E."/>
            <person name="Guiltinan M.J."/>
            <person name="Mieczkowski P."/>
            <person name="Farmer A."/>
            <person name="Ramaraj T."/>
            <person name="Crozier J."/>
            <person name="Davis R.E."/>
            <person name="Shao J."/>
            <person name="Melnick R.L."/>
            <person name="Pereira G.A.G."/>
            <person name="Bailey B.A."/>
        </authorList>
    </citation>
    <scope>NUCLEOTIDE SEQUENCE [LARGE SCALE GENOMIC DNA]</scope>
    <source>
        <strain evidence="1 2">MCA 2997</strain>
    </source>
</reference>
<dbReference type="HOGENOM" id="CLU_1563258_0_0_1"/>
<proteinExistence type="predicted"/>
<protein>
    <submittedName>
        <fullName evidence="1">Uncharacterized protein</fullName>
    </submittedName>
</protein>
<accession>V2X9A4</accession>
<comment type="caution">
    <text evidence="1">The sequence shown here is derived from an EMBL/GenBank/DDBJ whole genome shotgun (WGS) entry which is preliminary data.</text>
</comment>
<sequence>MWNQPLRRRFSRNSSLKFLTSNTSKPSVPFSVDLWLESEVDLVERIPYEDTRCQTSARPLSLAPSSLNVENGTYPDCVEIVSRACHATFIFPENELHPVPSGFHSFNETLGILTVLKHQADMISLAVEQNQIKTLEAEEGQPAQHMLPRILTVQVEKSRKRVREDEKARFY</sequence>
<evidence type="ECO:0000313" key="2">
    <source>
        <dbReference type="Proteomes" id="UP000017559"/>
    </source>
</evidence>
<name>V2X9A4_MONRO</name>
<gene>
    <name evidence="1" type="ORF">Moror_16229</name>
</gene>
<evidence type="ECO:0000313" key="1">
    <source>
        <dbReference type="EMBL" id="ESK89386.1"/>
    </source>
</evidence>
<keyword evidence="2" id="KW-1185">Reference proteome</keyword>
<dbReference type="EMBL" id="AWSO01000568">
    <property type="protein sequence ID" value="ESK89386.1"/>
    <property type="molecule type" value="Genomic_DNA"/>
</dbReference>
<dbReference type="KEGG" id="mrr:Moror_16229"/>
<dbReference type="AlphaFoldDB" id="V2X9A4"/>